<feature type="domain" description="Bacterial virulence" evidence="2">
    <location>
        <begin position="45"/>
        <end position="225"/>
    </location>
</feature>
<name>A0A845A8H6_9SPHN</name>
<dbReference type="SUPFAM" id="SSF53474">
    <property type="entry name" value="alpha/beta-Hydrolases"/>
    <property type="match status" value="1"/>
</dbReference>
<dbReference type="AlphaFoldDB" id="A0A845A8H6"/>
<accession>A0A845A8H6</accession>
<reference evidence="3 4" key="1">
    <citation type="submission" date="2019-12" db="EMBL/GenBank/DDBJ databases">
        <title>Genomic-based taxomic classification of the family Erythrobacteraceae.</title>
        <authorList>
            <person name="Xu L."/>
        </authorList>
    </citation>
    <scope>NUCLEOTIDE SEQUENCE [LARGE SCALE GENOMIC DNA]</scope>
    <source>
        <strain evidence="3 4">DSM 18604</strain>
    </source>
</reference>
<evidence type="ECO:0000256" key="1">
    <source>
        <dbReference type="SAM" id="Phobius"/>
    </source>
</evidence>
<feature type="transmembrane region" description="Helical" evidence="1">
    <location>
        <begin position="7"/>
        <end position="26"/>
    </location>
</feature>
<evidence type="ECO:0000259" key="2">
    <source>
        <dbReference type="Pfam" id="PF06057"/>
    </source>
</evidence>
<dbReference type="Proteomes" id="UP000460561">
    <property type="component" value="Unassembled WGS sequence"/>
</dbReference>
<gene>
    <name evidence="3" type="ORF">GRI39_03565</name>
</gene>
<dbReference type="EMBL" id="WTYQ01000001">
    <property type="protein sequence ID" value="MXP25125.1"/>
    <property type="molecule type" value="Genomic_DNA"/>
</dbReference>
<keyword evidence="1" id="KW-1133">Transmembrane helix</keyword>
<keyword evidence="1" id="KW-0812">Transmembrane</keyword>
<dbReference type="Gene3D" id="3.40.50.1820">
    <property type="entry name" value="alpha/beta hydrolase"/>
    <property type="match status" value="1"/>
</dbReference>
<proteinExistence type="predicted"/>
<dbReference type="PROSITE" id="PS51257">
    <property type="entry name" value="PROKAR_LIPOPROTEIN"/>
    <property type="match status" value="1"/>
</dbReference>
<sequence length="251" mass="27197">MTMRKKLFAVIAVVVFLILGCLYLGYPIGKVIDAPETHAKQPNVAVILLSGDGGSRTGMAPAVTARLRKAGMPVVLINSLTFFSRRRSPPEISALLQKAMSVAESKYHATRFVMIGQSFGADALPTALGGLSPESREKVAGAILIVPSRTMLLRATPFELLNWGDKGINSLPAAQRLDWVKLACIRGVEETESLCPKLTNPGVIRKELPGGHYLRHNDERVFETIFPIINADFAAAPLEDSAEDNQPTAQH</sequence>
<dbReference type="Pfam" id="PF06057">
    <property type="entry name" value="VirJ"/>
    <property type="match status" value="1"/>
</dbReference>
<dbReference type="RefSeq" id="WP_160738282.1">
    <property type="nucleotide sequence ID" value="NZ_WTYQ01000001.1"/>
</dbReference>
<protein>
    <submittedName>
        <fullName evidence="3">Type IV secretion system protein VirJ</fullName>
    </submittedName>
</protein>
<dbReference type="OrthoDB" id="9807916at2"/>
<evidence type="ECO:0000313" key="3">
    <source>
        <dbReference type="EMBL" id="MXP25125.1"/>
    </source>
</evidence>
<organism evidence="3 4">
    <name type="scientific">Altericroceibacterium indicum</name>
    <dbReference type="NCBI Taxonomy" id="374177"/>
    <lineage>
        <taxon>Bacteria</taxon>
        <taxon>Pseudomonadati</taxon>
        <taxon>Pseudomonadota</taxon>
        <taxon>Alphaproteobacteria</taxon>
        <taxon>Sphingomonadales</taxon>
        <taxon>Erythrobacteraceae</taxon>
        <taxon>Altericroceibacterium</taxon>
    </lineage>
</organism>
<dbReference type="InterPro" id="IPR010333">
    <property type="entry name" value="VirJ"/>
</dbReference>
<dbReference type="InterPro" id="IPR029058">
    <property type="entry name" value="AB_hydrolase_fold"/>
</dbReference>
<keyword evidence="1" id="KW-0472">Membrane</keyword>
<comment type="caution">
    <text evidence="3">The sequence shown here is derived from an EMBL/GenBank/DDBJ whole genome shotgun (WGS) entry which is preliminary data.</text>
</comment>
<evidence type="ECO:0000313" key="4">
    <source>
        <dbReference type="Proteomes" id="UP000460561"/>
    </source>
</evidence>
<keyword evidence="4" id="KW-1185">Reference proteome</keyword>